<feature type="region of interest" description="Disordered" evidence="1">
    <location>
        <begin position="1"/>
        <end position="25"/>
    </location>
</feature>
<sequence length="166" mass="17993">MGSDSKKSGGNVQGGGGGGGSPIPAEAKKIVQNLKEIVGKNFTDAEIYAVLLDCNMDPDDAVNRLLTQDTFHEVKSKRERRKEVKETQESRSRNNNSASNWGVRLGSEHAAGWTGSTENDYNELGKASYKRENVSAAPSVSPSSSYVYRATGKILNEKPLPHRLVV</sequence>
<dbReference type="InterPro" id="IPR009060">
    <property type="entry name" value="UBA-like_sf"/>
</dbReference>
<dbReference type="EMBL" id="JANJYJ010000010">
    <property type="protein sequence ID" value="KAK3183413.1"/>
    <property type="molecule type" value="Genomic_DNA"/>
</dbReference>
<dbReference type="SUPFAM" id="SSF46934">
    <property type="entry name" value="UBA-like"/>
    <property type="match status" value="1"/>
</dbReference>
<feature type="domain" description="GBF-interacting protein 1 N-terminal" evidence="2">
    <location>
        <begin position="23"/>
        <end position="83"/>
    </location>
</feature>
<dbReference type="Pfam" id="PF06972">
    <property type="entry name" value="GIP1_N"/>
    <property type="match status" value="1"/>
</dbReference>
<accession>A0AAD9ZJR9</accession>
<dbReference type="AlphaFoldDB" id="A0AAD9ZJR9"/>
<evidence type="ECO:0000256" key="1">
    <source>
        <dbReference type="SAM" id="MobiDB-lite"/>
    </source>
</evidence>
<comment type="caution">
    <text evidence="3">The sequence shown here is derived from an EMBL/GenBank/DDBJ whole genome shotgun (WGS) entry which is preliminary data.</text>
</comment>
<reference evidence="3" key="1">
    <citation type="journal article" date="2023" name="Plant J.">
        <title>Genome sequences and population genomics provide insights into the demographic history, inbreeding, and mutation load of two 'living fossil' tree species of Dipteronia.</title>
        <authorList>
            <person name="Feng Y."/>
            <person name="Comes H.P."/>
            <person name="Chen J."/>
            <person name="Zhu S."/>
            <person name="Lu R."/>
            <person name="Zhang X."/>
            <person name="Li P."/>
            <person name="Qiu J."/>
            <person name="Olsen K.M."/>
            <person name="Qiu Y."/>
        </authorList>
    </citation>
    <scope>NUCLEOTIDE SEQUENCE</scope>
    <source>
        <strain evidence="3">NBL</strain>
    </source>
</reference>
<dbReference type="PANTHER" id="PTHR46445:SF7">
    <property type="entry name" value="GBF-INTERACTING PROTEIN 1 N-TERMINAL DOMAIN-CONTAINING PROTEIN"/>
    <property type="match status" value="1"/>
</dbReference>
<protein>
    <recommendedName>
        <fullName evidence="2">GBF-interacting protein 1 N-terminal domain-containing protein</fullName>
    </recommendedName>
</protein>
<dbReference type="InterPro" id="IPR009719">
    <property type="entry name" value="GIP1_N"/>
</dbReference>
<name>A0AAD9ZJR9_9ROSI</name>
<feature type="compositionally biased region" description="Gly residues" evidence="1">
    <location>
        <begin position="11"/>
        <end position="21"/>
    </location>
</feature>
<feature type="region of interest" description="Disordered" evidence="1">
    <location>
        <begin position="67"/>
        <end position="104"/>
    </location>
</feature>
<feature type="compositionally biased region" description="Basic and acidic residues" evidence="1">
    <location>
        <begin position="70"/>
        <end position="92"/>
    </location>
</feature>
<dbReference type="Proteomes" id="UP001281410">
    <property type="component" value="Unassembled WGS sequence"/>
</dbReference>
<dbReference type="PANTHER" id="PTHR46445">
    <property type="entry name" value="RNA POLYMERASE II DEGRADATION FACTOR-LIKE PROTEIN (DUF1296)"/>
    <property type="match status" value="1"/>
</dbReference>
<evidence type="ECO:0000313" key="3">
    <source>
        <dbReference type="EMBL" id="KAK3183413.1"/>
    </source>
</evidence>
<organism evidence="3 4">
    <name type="scientific">Dipteronia sinensis</name>
    <dbReference type="NCBI Taxonomy" id="43782"/>
    <lineage>
        <taxon>Eukaryota</taxon>
        <taxon>Viridiplantae</taxon>
        <taxon>Streptophyta</taxon>
        <taxon>Embryophyta</taxon>
        <taxon>Tracheophyta</taxon>
        <taxon>Spermatophyta</taxon>
        <taxon>Magnoliopsida</taxon>
        <taxon>eudicotyledons</taxon>
        <taxon>Gunneridae</taxon>
        <taxon>Pentapetalae</taxon>
        <taxon>rosids</taxon>
        <taxon>malvids</taxon>
        <taxon>Sapindales</taxon>
        <taxon>Sapindaceae</taxon>
        <taxon>Hippocastanoideae</taxon>
        <taxon>Acereae</taxon>
        <taxon>Dipteronia</taxon>
    </lineage>
</organism>
<evidence type="ECO:0000259" key="2">
    <source>
        <dbReference type="Pfam" id="PF06972"/>
    </source>
</evidence>
<evidence type="ECO:0000313" key="4">
    <source>
        <dbReference type="Proteomes" id="UP001281410"/>
    </source>
</evidence>
<gene>
    <name evidence="3" type="ORF">Dsin_030699</name>
</gene>
<proteinExistence type="predicted"/>
<keyword evidence="4" id="KW-1185">Reference proteome</keyword>